<protein>
    <recommendedName>
        <fullName evidence="6">TmcB/TmcC TPR repeats domain-containing protein</fullName>
    </recommendedName>
</protein>
<evidence type="ECO:0000256" key="2">
    <source>
        <dbReference type="ARBA" id="ARBA00022723"/>
    </source>
</evidence>
<evidence type="ECO:0000259" key="6">
    <source>
        <dbReference type="Pfam" id="PF25474"/>
    </source>
</evidence>
<evidence type="ECO:0000256" key="1">
    <source>
        <dbReference type="ARBA" id="ARBA00010587"/>
    </source>
</evidence>
<keyword evidence="3" id="KW-0408">Iron</keyword>
<feature type="transmembrane region" description="Helical" evidence="5">
    <location>
        <begin position="627"/>
        <end position="650"/>
    </location>
</feature>
<feature type="transmembrane region" description="Helical" evidence="5">
    <location>
        <begin position="80"/>
        <end position="100"/>
    </location>
</feature>
<keyword evidence="5" id="KW-0812">Transmembrane</keyword>
<evidence type="ECO:0000313" key="7">
    <source>
        <dbReference type="EMBL" id="KAK2945108.1"/>
    </source>
</evidence>
<dbReference type="InterPro" id="IPR035938">
    <property type="entry name" value="Hemerythrin-like_sf"/>
</dbReference>
<dbReference type="Gene3D" id="1.20.120.50">
    <property type="entry name" value="Hemerythrin-like"/>
    <property type="match status" value="1"/>
</dbReference>
<feature type="transmembrane region" description="Helical" evidence="5">
    <location>
        <begin position="28"/>
        <end position="46"/>
    </location>
</feature>
<gene>
    <name evidence="7" type="ORF">BLNAU_19957</name>
</gene>
<evidence type="ECO:0000256" key="3">
    <source>
        <dbReference type="ARBA" id="ARBA00023004"/>
    </source>
</evidence>
<keyword evidence="5" id="KW-0472">Membrane</keyword>
<evidence type="ECO:0000313" key="8">
    <source>
        <dbReference type="Proteomes" id="UP001281761"/>
    </source>
</evidence>
<feature type="domain" description="TmcB/TmcC TPR repeats" evidence="6">
    <location>
        <begin position="463"/>
        <end position="557"/>
    </location>
</feature>
<keyword evidence="2" id="KW-0479">Metal-binding</keyword>
<evidence type="ECO:0000256" key="5">
    <source>
        <dbReference type="SAM" id="Phobius"/>
    </source>
</evidence>
<comment type="similarity">
    <text evidence="1">Belongs to the hemerythrin family.</text>
</comment>
<proteinExistence type="inferred from homology"/>
<reference evidence="7 8" key="1">
    <citation type="journal article" date="2022" name="bioRxiv">
        <title>Genomics of Preaxostyla Flagellates Illuminates Evolutionary Transitions and the Path Towards Mitochondrial Loss.</title>
        <authorList>
            <person name="Novak L.V.F."/>
            <person name="Treitli S.C."/>
            <person name="Pyrih J."/>
            <person name="Halakuc P."/>
            <person name="Pipaliya S.V."/>
            <person name="Vacek V."/>
            <person name="Brzon O."/>
            <person name="Soukal P."/>
            <person name="Eme L."/>
            <person name="Dacks J.B."/>
            <person name="Karnkowska A."/>
            <person name="Elias M."/>
            <person name="Hampl V."/>
        </authorList>
    </citation>
    <scope>NUCLEOTIDE SEQUENCE [LARGE SCALE GENOMIC DNA]</scope>
    <source>
        <strain evidence="7">NAU3</strain>
        <tissue evidence="7">Gut</tissue>
    </source>
</reference>
<feature type="transmembrane region" description="Helical" evidence="5">
    <location>
        <begin position="52"/>
        <end position="68"/>
    </location>
</feature>
<dbReference type="InterPro" id="IPR057352">
    <property type="entry name" value="TPR_TmcB/C"/>
</dbReference>
<feature type="transmembrane region" description="Helical" evidence="5">
    <location>
        <begin position="120"/>
        <end position="138"/>
    </location>
</feature>
<keyword evidence="5" id="KW-1133">Transmembrane helix</keyword>
<dbReference type="SUPFAM" id="SSF47188">
    <property type="entry name" value="Hemerythrin-like"/>
    <property type="match status" value="1"/>
</dbReference>
<name>A0ABQ9X0K6_9EUKA</name>
<dbReference type="Pfam" id="PF25474">
    <property type="entry name" value="TPR_TmcB"/>
    <property type="match status" value="1"/>
</dbReference>
<organism evidence="7 8">
    <name type="scientific">Blattamonas nauphoetae</name>
    <dbReference type="NCBI Taxonomy" id="2049346"/>
    <lineage>
        <taxon>Eukaryota</taxon>
        <taxon>Metamonada</taxon>
        <taxon>Preaxostyla</taxon>
        <taxon>Oxymonadida</taxon>
        <taxon>Blattamonas</taxon>
    </lineage>
</organism>
<dbReference type="EMBL" id="JARBJD010000272">
    <property type="protein sequence ID" value="KAK2945108.1"/>
    <property type="molecule type" value="Genomic_DNA"/>
</dbReference>
<accession>A0ABQ9X0K6</accession>
<feature type="region of interest" description="Disordered" evidence="4">
    <location>
        <begin position="576"/>
        <end position="601"/>
    </location>
</feature>
<dbReference type="CDD" id="cd12107">
    <property type="entry name" value="Hemerythrin"/>
    <property type="match status" value="1"/>
</dbReference>
<comment type="caution">
    <text evidence="7">The sequence shown here is derived from an EMBL/GenBank/DDBJ whole genome shotgun (WGS) entry which is preliminary data.</text>
</comment>
<sequence length="1132" mass="128675">MLTHPLKQFYVAGIYVGNPIRKLGTMSLVMFLHILWTYASVVPILWNGLLNSVLHTIIESVLCLILIIHPPFYTVEMNSIILSAFFCSLWGGIMACFFKPMSKWSLASPSPVLTNCVYHFLIYGGAVAIWPLTLKFFPKFFRRNWLVKIEYQKVEHSPKSTSTLRKLLPQKEVIGYTMKLGQTTYVKRYNGFPYPPTLTTQPLSAPSFPVHQTPILLTPTTRQETTSQHIPSTLPSILPVSPPLLSGPSINPPPSQVQSLYSIHTVMPLTVTSARPKQTVESVVALTEDNMKDAINHIVKSIKHPRQVQELFAFLQVEAIAKDQFTLRMIDQTFRKLIAKPRFGMSTKVRMTYALFLAHHLNSQYRMAAQIQKLCDFFPNLTERWICYIKTKEMEKKVPLVSEQAKPTNLQKLREVKLQNPKIKLHASHLLVTDEDALSALTSFSNTSEDNSTSSKTYLLKFQLDQAQKLVKIAQGHLAMMWMHLGRRNVDCDKVQEHAIQTLEAEKEATQIYLQQLKEHPSNSNVLRQFALLLRDLTNDEETSSILLQEADKIEDGTASFSVTDWNEDAIENDFTDDEASHHTNPSSSIHTTEKEPSLNDMSGSNQIEVLIKNFPNTNTVHTKTSILIYVFVISALIAVLAITIVSFSVSHADFAAYENRIDHPKIDLCLAHRTVSIPEMSRLIILSGYRRSYFNMLIGFDVLRLKPTEFGLADPQNQTLRFETTKYTTVILNNTEFIHDVSELDEVISRCVQFLTNMGTRFLYGSVSDALTGDEFYDNLNSKGTRGRFAQIDSINTRQDSCFLENRTKCQEEGRLGSYTGEFSGLLEVISKVLMGSVKLTFDDSFSTKYEDQDMTFLINLTRQDIQGSLRQIGFLLQAEQGSLTNIFQTALVIMIVAVSLTELVLALIFFIPLPSRLNKIEVLAGQLSRLAKSTEKKSLEWSEELQTNVMRLDTLKEMLHSNLVEMLDLVEQKRRPEEIDQVMDQLILLTIAIFDDEEVLMDTYSYPLAVKHDHLKQHATLFKKLLDFVNSHSRKRPSLDATRQFCSTWIQPHITTDDFNLASFLQQVAPQSALNSVPDVNSASVPRSIIQFYRRASIGMEERTMFETVMARLGLNNDDSTSRMSSQLWL</sequence>
<evidence type="ECO:0000256" key="4">
    <source>
        <dbReference type="SAM" id="MobiDB-lite"/>
    </source>
</evidence>
<feature type="transmembrane region" description="Helical" evidence="5">
    <location>
        <begin position="888"/>
        <end position="913"/>
    </location>
</feature>
<dbReference type="Proteomes" id="UP001281761">
    <property type="component" value="Unassembled WGS sequence"/>
</dbReference>
<dbReference type="InterPro" id="IPR012827">
    <property type="entry name" value="Hemerythrin_metal-bd"/>
</dbReference>
<keyword evidence="8" id="KW-1185">Reference proteome</keyword>